<dbReference type="EMBL" id="CAJPWZ010000866">
    <property type="protein sequence ID" value="CAG2201790.1"/>
    <property type="molecule type" value="Genomic_DNA"/>
</dbReference>
<keyword evidence="2" id="KW-1185">Reference proteome</keyword>
<protein>
    <submittedName>
        <fullName evidence="1">Uncharacterized protein</fullName>
    </submittedName>
</protein>
<name>A0A8S3R1L7_MYTED</name>
<evidence type="ECO:0000313" key="2">
    <source>
        <dbReference type="Proteomes" id="UP000683360"/>
    </source>
</evidence>
<reference evidence="1" key="1">
    <citation type="submission" date="2021-03" db="EMBL/GenBank/DDBJ databases">
        <authorList>
            <person name="Bekaert M."/>
        </authorList>
    </citation>
    <scope>NUCLEOTIDE SEQUENCE</scope>
</reference>
<accession>A0A8S3R1L7</accession>
<comment type="caution">
    <text evidence="1">The sequence shown here is derived from an EMBL/GenBank/DDBJ whole genome shotgun (WGS) entry which is preliminary data.</text>
</comment>
<dbReference type="AlphaFoldDB" id="A0A8S3R1L7"/>
<dbReference type="Proteomes" id="UP000683360">
    <property type="component" value="Unassembled WGS sequence"/>
</dbReference>
<organism evidence="1 2">
    <name type="scientific">Mytilus edulis</name>
    <name type="common">Blue mussel</name>
    <dbReference type="NCBI Taxonomy" id="6550"/>
    <lineage>
        <taxon>Eukaryota</taxon>
        <taxon>Metazoa</taxon>
        <taxon>Spiralia</taxon>
        <taxon>Lophotrochozoa</taxon>
        <taxon>Mollusca</taxon>
        <taxon>Bivalvia</taxon>
        <taxon>Autobranchia</taxon>
        <taxon>Pteriomorphia</taxon>
        <taxon>Mytilida</taxon>
        <taxon>Mytiloidea</taxon>
        <taxon>Mytilidae</taxon>
        <taxon>Mytilinae</taxon>
        <taxon>Mytilus</taxon>
    </lineage>
</organism>
<sequence length="223" mass="25660">MSLTIKSALEIFNRSKSQTDSDFIISNFAESSDVDKTQIVKAAVISKLHRYKEKLKRKRGKQKEEFENVIFSIPVATSSSTNVCRLYFYNLKGFKKKETVIPETSDDEDRPDIQIYAFDAKTISFLRFCGKCFGRGVDEKSGCYSAFKTYCQRENENVMFVDFRGNRFNIILLIEQRIKAFFEIVHGENNQLHKLTLQLVKNQHILACCKVLGLISKLITAPL</sequence>
<proteinExistence type="predicted"/>
<evidence type="ECO:0000313" key="1">
    <source>
        <dbReference type="EMBL" id="CAG2201790.1"/>
    </source>
</evidence>
<gene>
    <name evidence="1" type="ORF">MEDL_16402</name>
</gene>